<feature type="compositionally biased region" description="Gly residues" evidence="1">
    <location>
        <begin position="198"/>
        <end position="208"/>
    </location>
</feature>
<gene>
    <name evidence="2" type="ORF">H696_05591</name>
</gene>
<name>A0A058Z144_FONAL</name>
<feature type="compositionally biased region" description="Polar residues" evidence="1">
    <location>
        <begin position="92"/>
        <end position="101"/>
    </location>
</feature>
<sequence>MQPPPENDPSHVFSLMTEGSSGTPSPSTSRPASRPTSRPTSRPASRTASAAGITAPFPLRPGSGVDLVAPSRPLSRPGSAVPGDYPAIRQPGSATGISRPTSPGVFFTPTGGQPASRTGSATFGQSPLPADLEMSLSSAYINSLLSESDDQDDDSFGTGGDQRSPLLEGLDLAQVRAVPRRAHRRRQRELLHRVRADGAGGADPGSGPGSALTPAAALAGTRNVSLFHKNSDVPILHNRSPSPPPRASALQQLTSNRVLRKSWYNFCKLPEAQQNRIINFLNTARTAGPAGRQHRDLGPSEDLLPDSLEARFYCRLTRSTRQMLLRGGAMLLATVSRFEVDVIALLWASAQSPPTVPTLEPQSLGTIDAEGNLQYTHLDSRFRKIIHAIASFHSLLSKSSDADDKSRTLVVLKPAGKKLQALRQMVPSQVEDFPLLEDAILEQLAALDSLATQHVAKAEQAEGGPAGPGGGDTMPGEPVDLGLHPQQPPINKGKVISA</sequence>
<dbReference type="GeneID" id="20530316"/>
<dbReference type="Gene3D" id="3.30.1370.50">
    <property type="entry name" value="R3H-like domain"/>
    <property type="match status" value="1"/>
</dbReference>
<accession>A0A058Z144</accession>
<feature type="compositionally biased region" description="Gly residues" evidence="1">
    <location>
        <begin position="464"/>
        <end position="473"/>
    </location>
</feature>
<keyword evidence="3" id="KW-1185">Reference proteome</keyword>
<proteinExistence type="predicted"/>
<evidence type="ECO:0000313" key="3">
    <source>
        <dbReference type="Proteomes" id="UP000030693"/>
    </source>
</evidence>
<dbReference type="AlphaFoldDB" id="A0A058Z144"/>
<protein>
    <submittedName>
        <fullName evidence="2">Uncharacterized protein</fullName>
    </submittedName>
</protein>
<feature type="region of interest" description="Disordered" evidence="1">
    <location>
        <begin position="147"/>
        <end position="214"/>
    </location>
</feature>
<feature type="compositionally biased region" description="Basic residues" evidence="1">
    <location>
        <begin position="178"/>
        <end position="187"/>
    </location>
</feature>
<dbReference type="Proteomes" id="UP000030693">
    <property type="component" value="Unassembled WGS sequence"/>
</dbReference>
<organism evidence="2">
    <name type="scientific">Fonticula alba</name>
    <name type="common">Slime mold</name>
    <dbReference type="NCBI Taxonomy" id="691883"/>
    <lineage>
        <taxon>Eukaryota</taxon>
        <taxon>Rotosphaerida</taxon>
        <taxon>Fonticulaceae</taxon>
        <taxon>Fonticula</taxon>
    </lineage>
</organism>
<dbReference type="EMBL" id="KB932212">
    <property type="protein sequence ID" value="KCV67861.1"/>
    <property type="molecule type" value="Genomic_DNA"/>
</dbReference>
<feature type="region of interest" description="Disordered" evidence="1">
    <location>
        <begin position="456"/>
        <end position="498"/>
    </location>
</feature>
<dbReference type="InterPro" id="IPR036867">
    <property type="entry name" value="R3H_dom_sf"/>
</dbReference>
<feature type="region of interest" description="Disordered" evidence="1">
    <location>
        <begin position="1"/>
        <end position="122"/>
    </location>
</feature>
<evidence type="ECO:0000256" key="1">
    <source>
        <dbReference type="SAM" id="MobiDB-lite"/>
    </source>
</evidence>
<dbReference type="RefSeq" id="XP_009497681.1">
    <property type="nucleotide sequence ID" value="XM_009499406.1"/>
</dbReference>
<dbReference type="GO" id="GO:0003676">
    <property type="term" value="F:nucleic acid binding"/>
    <property type="evidence" value="ECO:0007669"/>
    <property type="project" value="InterPro"/>
</dbReference>
<reference evidence="2" key="1">
    <citation type="submission" date="2013-04" db="EMBL/GenBank/DDBJ databases">
        <title>The Genome Sequence of Fonticula alba ATCC 38817.</title>
        <authorList>
            <consortium name="The Broad Institute Genomics Platform"/>
            <person name="Russ C."/>
            <person name="Cuomo C."/>
            <person name="Burger G."/>
            <person name="Gray M.W."/>
            <person name="Holland P.W.H."/>
            <person name="King N."/>
            <person name="Lang F.B.F."/>
            <person name="Roger A.J."/>
            <person name="Ruiz-Trillo I."/>
            <person name="Brown M."/>
            <person name="Walker B."/>
            <person name="Young S."/>
            <person name="Zeng Q."/>
            <person name="Gargeya S."/>
            <person name="Fitzgerald M."/>
            <person name="Haas B."/>
            <person name="Abouelleil A."/>
            <person name="Allen A.W."/>
            <person name="Alvarado L."/>
            <person name="Arachchi H.M."/>
            <person name="Berlin A.M."/>
            <person name="Chapman S.B."/>
            <person name="Gainer-Dewar J."/>
            <person name="Goldberg J."/>
            <person name="Griggs A."/>
            <person name="Gujja S."/>
            <person name="Hansen M."/>
            <person name="Howarth C."/>
            <person name="Imamovic A."/>
            <person name="Ireland A."/>
            <person name="Larimer J."/>
            <person name="McCowan C."/>
            <person name="Murphy C."/>
            <person name="Pearson M."/>
            <person name="Poon T.W."/>
            <person name="Priest M."/>
            <person name="Roberts A."/>
            <person name="Saif S."/>
            <person name="Shea T."/>
            <person name="Sisk P."/>
            <person name="Sykes S."/>
            <person name="Wortman J."/>
            <person name="Nusbaum C."/>
            <person name="Birren B."/>
        </authorList>
    </citation>
    <scope>NUCLEOTIDE SEQUENCE [LARGE SCALE GENOMIC DNA]</scope>
    <source>
        <strain evidence="2">ATCC 38817</strain>
    </source>
</reference>
<feature type="compositionally biased region" description="Low complexity" evidence="1">
    <location>
        <begin position="19"/>
        <end position="52"/>
    </location>
</feature>
<evidence type="ECO:0000313" key="2">
    <source>
        <dbReference type="EMBL" id="KCV67861.1"/>
    </source>
</evidence>
<feature type="compositionally biased region" description="Polar residues" evidence="1">
    <location>
        <begin position="110"/>
        <end position="122"/>
    </location>
</feature>